<keyword evidence="2" id="KW-1185">Reference proteome</keyword>
<dbReference type="Proteomes" id="UP000829401">
    <property type="component" value="Chromosome"/>
</dbReference>
<organism evidence="1 2">
    <name type="scientific">Alicyclobacillus acidoterrestris (strain ATCC 49025 / DSM 3922 / CIP 106132 / NCIMB 13137 / GD3B)</name>
    <dbReference type="NCBI Taxonomy" id="1356854"/>
    <lineage>
        <taxon>Bacteria</taxon>
        <taxon>Bacillati</taxon>
        <taxon>Bacillota</taxon>
        <taxon>Bacilli</taxon>
        <taxon>Bacillales</taxon>
        <taxon>Alicyclobacillaceae</taxon>
        <taxon>Alicyclobacillus</taxon>
    </lineage>
</organism>
<dbReference type="PANTHER" id="PTHR37507">
    <property type="entry name" value="SPORULATION PROTEIN YDCC"/>
    <property type="match status" value="1"/>
</dbReference>
<dbReference type="InterPro" id="IPR029046">
    <property type="entry name" value="LolA/LolB/LppX"/>
</dbReference>
<dbReference type="PANTHER" id="PTHR37507:SF2">
    <property type="entry name" value="SPORULATION PROTEIN YDCC"/>
    <property type="match status" value="1"/>
</dbReference>
<dbReference type="KEGG" id="aaco:K1I37_03875"/>
<dbReference type="RefSeq" id="WP_236025988.1">
    <property type="nucleotide sequence ID" value="NZ_AURB01000151.1"/>
</dbReference>
<dbReference type="InterPro" id="IPR052944">
    <property type="entry name" value="Sporulation_related"/>
</dbReference>
<dbReference type="PROSITE" id="PS51257">
    <property type="entry name" value="PROKAR_LIPOPROTEIN"/>
    <property type="match status" value="1"/>
</dbReference>
<name>A0A9E7D1C5_ALIAG</name>
<dbReference type="Gene3D" id="2.50.20.10">
    <property type="entry name" value="Lipoprotein localisation LolA/LolB/LppX"/>
    <property type="match status" value="1"/>
</dbReference>
<dbReference type="EMBL" id="CP080467">
    <property type="protein sequence ID" value="UNO50752.1"/>
    <property type="molecule type" value="Genomic_DNA"/>
</dbReference>
<dbReference type="SUPFAM" id="SSF89392">
    <property type="entry name" value="Prokaryotic lipoproteins and lipoprotein localization factors"/>
    <property type="match status" value="1"/>
</dbReference>
<accession>A0A9E7D1C5</accession>
<sequence>MRKVTAVVLALGLVGGVVVGCGVPTGKSVNQKIQTQAQQLDSKNYQSDATMTVQMDNNTQTYSVQVSYESPTTYKITLGNQDKQVHQVIVHNDNGMFIVSPSLQKVFRFNGDWAKNQGQIYLYDQLLKQITTNKDAKMTKSKGEYIYTMPVTPASSTISTQQVVLDAKTLQPKSVKLLDKEGKAAVTLKFNSFKTDVQFKQADFDPQSLVSSQTKTTMTSDEEQAFGYVEPPNLFGTKMTSLSEPSETSAVLKYGGEHHYLLQEWRPTPGSQGDPDGQLVDLYGVPAVFTDANNVTSLTWLNNGVEYAITSNDLNQQQLEEIAISTLSEVGK</sequence>
<evidence type="ECO:0000313" key="1">
    <source>
        <dbReference type="EMBL" id="UNO50752.1"/>
    </source>
</evidence>
<gene>
    <name evidence="1" type="ORF">K1I37_03875</name>
</gene>
<reference evidence="2" key="1">
    <citation type="journal article" date="2022" name="G3 (Bethesda)">
        <title>Unveiling the complete genome sequence of Alicyclobacillus acidoterrestris DSM 3922T, a taint-producing strain.</title>
        <authorList>
            <person name="Leonardo I.C."/>
            <person name="Barreto Crespo M.T."/>
            <person name="Gaspar F.B."/>
        </authorList>
    </citation>
    <scope>NUCLEOTIDE SEQUENCE [LARGE SCALE GENOMIC DNA]</scope>
    <source>
        <strain evidence="2">DSM 3922</strain>
    </source>
</reference>
<evidence type="ECO:0000313" key="2">
    <source>
        <dbReference type="Proteomes" id="UP000829401"/>
    </source>
</evidence>
<keyword evidence="1" id="KW-0449">Lipoprotein</keyword>
<protein>
    <submittedName>
        <fullName evidence="1">Outer membrane lipoprotein carrier protein LolA</fullName>
    </submittedName>
</protein>
<proteinExistence type="predicted"/>
<dbReference type="AlphaFoldDB" id="A0A9E7D1C5"/>